<name>A0A0E0E9F8_9ORYZ</name>
<feature type="region of interest" description="Disordered" evidence="1">
    <location>
        <begin position="1"/>
        <end position="26"/>
    </location>
</feature>
<reference evidence="2" key="2">
    <citation type="submission" date="2018-05" db="EMBL/GenBank/DDBJ databases">
        <title>OmerRS3 (Oryza meridionalis Reference Sequence Version 3).</title>
        <authorList>
            <person name="Zhang J."/>
            <person name="Kudrna D."/>
            <person name="Lee S."/>
            <person name="Talag J."/>
            <person name="Welchert J."/>
            <person name="Wing R.A."/>
        </authorList>
    </citation>
    <scope>NUCLEOTIDE SEQUENCE [LARGE SCALE GENOMIC DNA]</scope>
    <source>
        <strain evidence="2">cv. OR44</strain>
    </source>
</reference>
<evidence type="ECO:0000313" key="3">
    <source>
        <dbReference type="Proteomes" id="UP000008021"/>
    </source>
</evidence>
<dbReference type="PANTHER" id="PTHR31050:SF15">
    <property type="entry name" value="OS08G0413200 PROTEIN"/>
    <property type="match status" value="1"/>
</dbReference>
<accession>A0A0E0E9F8</accession>
<dbReference type="InterPro" id="IPR010683">
    <property type="entry name" value="DUF1262"/>
</dbReference>
<evidence type="ECO:0000256" key="1">
    <source>
        <dbReference type="SAM" id="MobiDB-lite"/>
    </source>
</evidence>
<protein>
    <submittedName>
        <fullName evidence="2">Uncharacterized protein</fullName>
    </submittedName>
</protein>
<dbReference type="HOGENOM" id="CLU_061278_1_0_1"/>
<dbReference type="EnsemblPlants" id="OMERI07G06730.1">
    <property type="protein sequence ID" value="OMERI07G06730.1"/>
    <property type="gene ID" value="OMERI07G06730"/>
</dbReference>
<dbReference type="AlphaFoldDB" id="A0A0E0E9F8"/>
<dbReference type="Pfam" id="PF06880">
    <property type="entry name" value="DUF1262"/>
    <property type="match status" value="1"/>
</dbReference>
<dbReference type="Gramene" id="OMERI07G06730.1">
    <property type="protein sequence ID" value="OMERI07G06730.1"/>
    <property type="gene ID" value="OMERI07G06730"/>
</dbReference>
<evidence type="ECO:0000313" key="2">
    <source>
        <dbReference type="EnsemblPlants" id="OMERI07G06730.1"/>
    </source>
</evidence>
<sequence>MYVTRPLSRYLDNPDAAAEPPPEGPGSGFLVVEDEAAVEQAATICCGLCHDPRVRTLPFTQSWRLYMGEDDVVIFVPVVGEPLSAGRYYVVQAIGHHAGKVLPCSREEDKTRILFFSFVDDAPPRPFHHGDVYQQVEVAPHYPRGFKAAAVAPDGVPPSLLRGKGWRVSKTSRTSYDGLADDAHGVDCPLRRQMPDLDGFGIGAGGSPAAVVGKWYCPFMFIKDGGRRLKDQVKRCMFYEMTLEQRWEEIYSCDNTHWGSISGKQPDEVKVSATVRPSTALLGGTDDAVQGGAPQMVDGVMWFRPAAPPPTNSGAAGGVGLDMVVWEKMKWELERGGWVAGNGDVESIERVERREALGRYWDKFGCYLLLESFVLRRMDGSVALTCGFRHTSKIITKWV</sequence>
<dbReference type="PANTHER" id="PTHR31050">
    <property type="entry name" value="OS08G0413200 PROTEIN"/>
    <property type="match status" value="1"/>
</dbReference>
<dbReference type="STRING" id="40149.A0A0E0E9F8"/>
<keyword evidence="3" id="KW-1185">Reference proteome</keyword>
<proteinExistence type="predicted"/>
<dbReference type="eggNOG" id="ENOG502QPJ9">
    <property type="taxonomic scope" value="Eukaryota"/>
</dbReference>
<dbReference type="Proteomes" id="UP000008021">
    <property type="component" value="Chromosome 7"/>
</dbReference>
<reference evidence="2" key="1">
    <citation type="submission" date="2015-04" db="UniProtKB">
        <authorList>
            <consortium name="EnsemblPlants"/>
        </authorList>
    </citation>
    <scope>IDENTIFICATION</scope>
</reference>
<organism evidence="2">
    <name type="scientific">Oryza meridionalis</name>
    <dbReference type="NCBI Taxonomy" id="40149"/>
    <lineage>
        <taxon>Eukaryota</taxon>
        <taxon>Viridiplantae</taxon>
        <taxon>Streptophyta</taxon>
        <taxon>Embryophyta</taxon>
        <taxon>Tracheophyta</taxon>
        <taxon>Spermatophyta</taxon>
        <taxon>Magnoliopsida</taxon>
        <taxon>Liliopsida</taxon>
        <taxon>Poales</taxon>
        <taxon>Poaceae</taxon>
        <taxon>BOP clade</taxon>
        <taxon>Oryzoideae</taxon>
        <taxon>Oryzeae</taxon>
        <taxon>Oryzinae</taxon>
        <taxon>Oryza</taxon>
    </lineage>
</organism>